<feature type="compositionally biased region" description="Basic and acidic residues" evidence="1">
    <location>
        <begin position="32"/>
        <end position="41"/>
    </location>
</feature>
<evidence type="ECO:0000256" key="1">
    <source>
        <dbReference type="SAM" id="MobiDB-lite"/>
    </source>
</evidence>
<protein>
    <submittedName>
        <fullName evidence="2">Uncharacterized protein</fullName>
    </submittedName>
</protein>
<dbReference type="Proteomes" id="UP000053424">
    <property type="component" value="Unassembled WGS sequence"/>
</dbReference>
<reference evidence="3" key="2">
    <citation type="submission" date="2015-01" db="EMBL/GenBank/DDBJ databases">
        <title>Evolutionary Origins and Diversification of the Mycorrhizal Mutualists.</title>
        <authorList>
            <consortium name="DOE Joint Genome Institute"/>
            <consortium name="Mycorrhizal Genomics Consortium"/>
            <person name="Kohler A."/>
            <person name="Kuo A."/>
            <person name="Nagy L.G."/>
            <person name="Floudas D."/>
            <person name="Copeland A."/>
            <person name="Barry K.W."/>
            <person name="Cichocki N."/>
            <person name="Veneault-Fourrey C."/>
            <person name="LaButti K."/>
            <person name="Lindquist E.A."/>
            <person name="Lipzen A."/>
            <person name="Lundell T."/>
            <person name="Morin E."/>
            <person name="Murat C."/>
            <person name="Riley R."/>
            <person name="Ohm R."/>
            <person name="Sun H."/>
            <person name="Tunlid A."/>
            <person name="Henrissat B."/>
            <person name="Grigoriev I.V."/>
            <person name="Hibbett D.S."/>
            <person name="Martin F."/>
        </authorList>
    </citation>
    <scope>NUCLEOTIDE SEQUENCE [LARGE SCALE GENOMIC DNA]</scope>
    <source>
        <strain evidence="3">h7</strain>
    </source>
</reference>
<feature type="region of interest" description="Disordered" evidence="1">
    <location>
        <begin position="23"/>
        <end position="62"/>
    </location>
</feature>
<dbReference type="HOGENOM" id="CLU_2654770_0_0_1"/>
<accession>A0A0C2Y8E6</accession>
<keyword evidence="3" id="KW-1185">Reference proteome</keyword>
<organism evidence="2 3">
    <name type="scientific">Hebeloma cylindrosporum</name>
    <dbReference type="NCBI Taxonomy" id="76867"/>
    <lineage>
        <taxon>Eukaryota</taxon>
        <taxon>Fungi</taxon>
        <taxon>Dikarya</taxon>
        <taxon>Basidiomycota</taxon>
        <taxon>Agaricomycotina</taxon>
        <taxon>Agaricomycetes</taxon>
        <taxon>Agaricomycetidae</taxon>
        <taxon>Agaricales</taxon>
        <taxon>Agaricineae</taxon>
        <taxon>Hymenogastraceae</taxon>
        <taxon>Hebeloma</taxon>
    </lineage>
</organism>
<dbReference type="EMBL" id="KN831798">
    <property type="protein sequence ID" value="KIM37292.1"/>
    <property type="molecule type" value="Genomic_DNA"/>
</dbReference>
<evidence type="ECO:0000313" key="3">
    <source>
        <dbReference type="Proteomes" id="UP000053424"/>
    </source>
</evidence>
<sequence length="76" mass="8596">MLVGGLRVGTVIPLLYRNTTDNWAHPRHSRSYNREAQRRSEMSTISPTDGFAPGPPEAGEMAVLDDNDYERNCEFK</sequence>
<gene>
    <name evidence="2" type="ORF">M413DRAFT_448585</name>
</gene>
<dbReference type="AlphaFoldDB" id="A0A0C2Y8E6"/>
<reference evidence="2 3" key="1">
    <citation type="submission" date="2014-04" db="EMBL/GenBank/DDBJ databases">
        <authorList>
            <consortium name="DOE Joint Genome Institute"/>
            <person name="Kuo A."/>
            <person name="Gay G."/>
            <person name="Dore J."/>
            <person name="Kohler A."/>
            <person name="Nagy L.G."/>
            <person name="Floudas D."/>
            <person name="Copeland A."/>
            <person name="Barry K.W."/>
            <person name="Cichocki N."/>
            <person name="Veneault-Fourrey C."/>
            <person name="LaButti K."/>
            <person name="Lindquist E.A."/>
            <person name="Lipzen A."/>
            <person name="Lundell T."/>
            <person name="Morin E."/>
            <person name="Murat C."/>
            <person name="Sun H."/>
            <person name="Tunlid A."/>
            <person name="Henrissat B."/>
            <person name="Grigoriev I.V."/>
            <person name="Hibbett D.S."/>
            <person name="Martin F."/>
            <person name="Nordberg H.P."/>
            <person name="Cantor M.N."/>
            <person name="Hua S.X."/>
        </authorList>
    </citation>
    <scope>NUCLEOTIDE SEQUENCE [LARGE SCALE GENOMIC DNA]</scope>
    <source>
        <strain evidence="3">h7</strain>
    </source>
</reference>
<proteinExistence type="predicted"/>
<evidence type="ECO:0000313" key="2">
    <source>
        <dbReference type="EMBL" id="KIM37292.1"/>
    </source>
</evidence>
<name>A0A0C2Y8E6_HEBCY</name>